<reference evidence="1" key="1">
    <citation type="journal article" date="2022" name="bioRxiv">
        <title>Genomics of Preaxostyla Flagellates Illuminates Evolutionary Transitions and the Path Towards Mitochondrial Loss.</title>
        <authorList>
            <person name="Novak L.V.F."/>
            <person name="Treitli S.C."/>
            <person name="Pyrih J."/>
            <person name="Halakuc P."/>
            <person name="Pipaliya S.V."/>
            <person name="Vacek V."/>
            <person name="Brzon O."/>
            <person name="Soukal P."/>
            <person name="Eme L."/>
            <person name="Dacks J.B."/>
            <person name="Karnkowska A."/>
            <person name="Elias M."/>
            <person name="Hampl V."/>
        </authorList>
    </citation>
    <scope>NUCLEOTIDE SEQUENCE</scope>
    <source>
        <strain evidence="1">RCP-MX</strain>
    </source>
</reference>
<evidence type="ECO:0000313" key="2">
    <source>
        <dbReference type="Proteomes" id="UP001141327"/>
    </source>
</evidence>
<protein>
    <submittedName>
        <fullName evidence="1">Uncharacterized protein</fullName>
    </submittedName>
</protein>
<accession>A0ABQ8UA97</accession>
<name>A0ABQ8UA97_9EUKA</name>
<dbReference type="Proteomes" id="UP001141327">
    <property type="component" value="Unassembled WGS sequence"/>
</dbReference>
<organism evidence="1 2">
    <name type="scientific">Paratrimastix pyriformis</name>
    <dbReference type="NCBI Taxonomy" id="342808"/>
    <lineage>
        <taxon>Eukaryota</taxon>
        <taxon>Metamonada</taxon>
        <taxon>Preaxostyla</taxon>
        <taxon>Paratrimastigidae</taxon>
        <taxon>Paratrimastix</taxon>
    </lineage>
</organism>
<proteinExistence type="predicted"/>
<dbReference type="EMBL" id="JAPMOS010000222">
    <property type="protein sequence ID" value="KAJ4453735.1"/>
    <property type="molecule type" value="Genomic_DNA"/>
</dbReference>
<keyword evidence="2" id="KW-1185">Reference proteome</keyword>
<gene>
    <name evidence="1" type="ORF">PAPYR_11727</name>
</gene>
<evidence type="ECO:0000313" key="1">
    <source>
        <dbReference type="EMBL" id="KAJ4453735.1"/>
    </source>
</evidence>
<sequence length="102" mass="11243">MVRFSDMELPRVMYVITGSVCLVLIDARFCKPYLNLNGVEILNSPLRSGYLKLSVELNLEGKKVIISLPSGMNNANKTFSGNLSALAPYVYSLTQKRVGTEA</sequence>
<comment type="caution">
    <text evidence="1">The sequence shown here is derived from an EMBL/GenBank/DDBJ whole genome shotgun (WGS) entry which is preliminary data.</text>
</comment>